<comment type="caution">
    <text evidence="3">The sequence shown here is derived from an EMBL/GenBank/DDBJ whole genome shotgun (WGS) entry which is preliminary data.</text>
</comment>
<dbReference type="PANTHER" id="PTHR24221">
    <property type="entry name" value="ATP-BINDING CASSETTE SUB-FAMILY B"/>
    <property type="match status" value="1"/>
</dbReference>
<reference evidence="3 4" key="1">
    <citation type="submission" date="2023-07" db="EMBL/GenBank/DDBJ databases">
        <title>Sequencing the genomes of 1000 actinobacteria strains.</title>
        <authorList>
            <person name="Klenk H.-P."/>
        </authorList>
    </citation>
    <scope>NUCLEOTIDE SEQUENCE [LARGE SCALE GENOMIC DNA]</scope>
    <source>
        <strain evidence="3 4">DSM 20167</strain>
    </source>
</reference>
<feature type="domain" description="ABC transporter" evidence="2">
    <location>
        <begin position="44"/>
        <end position="83"/>
    </location>
</feature>
<feature type="region of interest" description="Disordered" evidence="1">
    <location>
        <begin position="103"/>
        <end position="126"/>
    </location>
</feature>
<dbReference type="SUPFAM" id="SSF52540">
    <property type="entry name" value="P-loop containing nucleoside triphosphate hydrolases"/>
    <property type="match status" value="1"/>
</dbReference>
<sequence length="153" mass="16850">MPQPRRRSGNMLLRLRLGATEEEIIDAATATYVGRFVRSLPEGYDTVLAEEAENVSAGERQLITIARAFLARPSVLILDEATSSVDTRTEALVQEAVAALRGDRAPALHDPRRRPDPGDGRLADRRTGEPWGIAVCRRRLHRAVQRAVCASGR</sequence>
<evidence type="ECO:0000256" key="1">
    <source>
        <dbReference type="SAM" id="MobiDB-lite"/>
    </source>
</evidence>
<name>A0ABU2BIK9_9MICC</name>
<proteinExistence type="predicted"/>
<dbReference type="EMBL" id="JAVDYI010000001">
    <property type="protein sequence ID" value="MDR7358465.1"/>
    <property type="molecule type" value="Genomic_DNA"/>
</dbReference>
<dbReference type="InterPro" id="IPR003439">
    <property type="entry name" value="ABC_transporter-like_ATP-bd"/>
</dbReference>
<organism evidence="3 4">
    <name type="scientific">Paeniglutamicibacter sulfureus</name>
    <dbReference type="NCBI Taxonomy" id="43666"/>
    <lineage>
        <taxon>Bacteria</taxon>
        <taxon>Bacillati</taxon>
        <taxon>Actinomycetota</taxon>
        <taxon>Actinomycetes</taxon>
        <taxon>Micrococcales</taxon>
        <taxon>Micrococcaceae</taxon>
        <taxon>Paeniglutamicibacter</taxon>
    </lineage>
</organism>
<dbReference type="Proteomes" id="UP001183817">
    <property type="component" value="Unassembled WGS sequence"/>
</dbReference>
<gene>
    <name evidence="3" type="ORF">J2S64_002156</name>
</gene>
<evidence type="ECO:0000313" key="4">
    <source>
        <dbReference type="Proteomes" id="UP001183817"/>
    </source>
</evidence>
<keyword evidence="4" id="KW-1185">Reference proteome</keyword>
<dbReference type="InterPro" id="IPR039421">
    <property type="entry name" value="Type_1_exporter"/>
</dbReference>
<dbReference type="Gene3D" id="3.40.50.300">
    <property type="entry name" value="P-loop containing nucleotide triphosphate hydrolases"/>
    <property type="match status" value="1"/>
</dbReference>
<protein>
    <recommendedName>
        <fullName evidence="2">ABC transporter domain-containing protein</fullName>
    </recommendedName>
</protein>
<accession>A0ABU2BIK9</accession>
<dbReference type="InterPro" id="IPR027417">
    <property type="entry name" value="P-loop_NTPase"/>
</dbReference>
<evidence type="ECO:0000259" key="2">
    <source>
        <dbReference type="Pfam" id="PF00005"/>
    </source>
</evidence>
<evidence type="ECO:0000313" key="3">
    <source>
        <dbReference type="EMBL" id="MDR7358465.1"/>
    </source>
</evidence>
<dbReference type="PANTHER" id="PTHR24221:SF499">
    <property type="entry name" value="FATTY ACID ABC TRANSPORTER ATP-BINDING_PERMEASE PROTEIN"/>
    <property type="match status" value="1"/>
</dbReference>
<dbReference type="Pfam" id="PF00005">
    <property type="entry name" value="ABC_tran"/>
    <property type="match status" value="1"/>
</dbReference>